<comment type="caution">
    <text evidence="1">The sequence shown here is derived from an EMBL/GenBank/DDBJ whole genome shotgun (WGS) entry which is preliminary data.</text>
</comment>
<sequence>MVYTGMGYRCEAETFLIQPTMRFVGPGLFMFLLENMSVMLETRGMKAPYGKAWTIPRIRQFESSGRMVLSCDLAKAAAAPLPT</sequence>
<dbReference type="EMBL" id="QYUO01000003">
    <property type="protein sequence ID" value="RJF92449.1"/>
    <property type="molecule type" value="Genomic_DNA"/>
</dbReference>
<evidence type="ECO:0000313" key="2">
    <source>
        <dbReference type="Proteomes" id="UP000265955"/>
    </source>
</evidence>
<accession>A0A3A3FZD5</accession>
<protein>
    <submittedName>
        <fullName evidence="1">Uncharacterized protein</fullName>
    </submittedName>
</protein>
<organism evidence="1 2">
    <name type="scientific">Noviherbaspirillum saxi</name>
    <dbReference type="NCBI Taxonomy" id="2320863"/>
    <lineage>
        <taxon>Bacteria</taxon>
        <taxon>Pseudomonadati</taxon>
        <taxon>Pseudomonadota</taxon>
        <taxon>Betaproteobacteria</taxon>
        <taxon>Burkholderiales</taxon>
        <taxon>Oxalobacteraceae</taxon>
        <taxon>Noviherbaspirillum</taxon>
    </lineage>
</organism>
<keyword evidence="2" id="KW-1185">Reference proteome</keyword>
<dbReference type="Proteomes" id="UP000265955">
    <property type="component" value="Unassembled WGS sequence"/>
</dbReference>
<gene>
    <name evidence="1" type="ORF">D3871_27940</name>
</gene>
<name>A0A3A3FZD5_9BURK</name>
<reference evidence="2" key="1">
    <citation type="submission" date="2018-09" db="EMBL/GenBank/DDBJ databases">
        <authorList>
            <person name="Zhu H."/>
        </authorList>
    </citation>
    <scope>NUCLEOTIDE SEQUENCE [LARGE SCALE GENOMIC DNA]</scope>
    <source>
        <strain evidence="2">K1R23-30</strain>
    </source>
</reference>
<evidence type="ECO:0000313" key="1">
    <source>
        <dbReference type="EMBL" id="RJF92449.1"/>
    </source>
</evidence>
<proteinExistence type="predicted"/>
<dbReference type="AlphaFoldDB" id="A0A3A3FZD5"/>